<dbReference type="VEuPathDB" id="FungiDB:LELG_03456"/>
<dbReference type="GO" id="GO:0030007">
    <property type="term" value="P:intracellular potassium ion homeostasis"/>
    <property type="evidence" value="ECO:0007669"/>
    <property type="project" value="TreeGrafter"/>
</dbReference>
<feature type="transmembrane region" description="Helical" evidence="10">
    <location>
        <begin position="177"/>
        <end position="194"/>
    </location>
</feature>
<dbReference type="InterPro" id="IPR004773">
    <property type="entry name" value="K/Na_transp_Trk1/HKT1"/>
</dbReference>
<dbReference type="AlphaFoldDB" id="A5E1G9"/>
<evidence type="ECO:0000256" key="6">
    <source>
        <dbReference type="ARBA" id="ARBA00022989"/>
    </source>
</evidence>
<keyword evidence="7" id="KW-0406">Ion transport</keyword>
<dbReference type="InParanoid" id="A5E1G9"/>
<organism evidence="11 12">
    <name type="scientific">Lodderomyces elongisporus (strain ATCC 11503 / CBS 2605 / JCM 1781 / NBRC 1676 / NRRL YB-4239)</name>
    <name type="common">Yeast</name>
    <name type="synonym">Saccharomyces elongisporus</name>
    <dbReference type="NCBI Taxonomy" id="379508"/>
    <lineage>
        <taxon>Eukaryota</taxon>
        <taxon>Fungi</taxon>
        <taxon>Dikarya</taxon>
        <taxon>Ascomycota</taxon>
        <taxon>Saccharomycotina</taxon>
        <taxon>Pichiomycetes</taxon>
        <taxon>Debaryomycetaceae</taxon>
        <taxon>Candida/Lodderomyces clade</taxon>
        <taxon>Lodderomyces</taxon>
    </lineage>
</organism>
<keyword evidence="6 10" id="KW-1133">Transmembrane helix</keyword>
<sequence length="367" mass="41884">MFIWKYRGSLVFLRFIIWVLFNTARPLSLYKESLGFLLDHPRRCFTLLFPLLPTWWLFFILVVLNGFDLVIFCILDLRNAIFDGIPMGYRVLNGLFQAFCTRTSGLSIMDLSQLHAATLVSYMIMMYISVLPIAISVRRTNVYEEQSLGVYAPDEGTKEADEKVPANYVGAHLRNQLSYDLWYVFLGLFIICIAEGHRIQKQDIRFLVFPILFEIVSAYGTVGMSLGYPDSSTSLSGQFNVISKLVIIAMMIRGRHRGLPYAIDRAIMLPDADMRRHDRMQENHALKRHQTMERTGTLGRVATMTGNPMDGGNNLLTRVLTNVNDFIDARRRNSAAQSNFDEPSDSSEENSIHAVDPHYHVTTVDHV</sequence>
<dbReference type="eggNOG" id="KOG1341">
    <property type="taxonomic scope" value="Eukaryota"/>
</dbReference>
<evidence type="ECO:0000256" key="7">
    <source>
        <dbReference type="ARBA" id="ARBA00023065"/>
    </source>
</evidence>
<evidence type="ECO:0000256" key="3">
    <source>
        <dbReference type="ARBA" id="ARBA00022538"/>
    </source>
</evidence>
<dbReference type="GO" id="GO:1990573">
    <property type="term" value="P:potassium ion import across plasma membrane"/>
    <property type="evidence" value="ECO:0007669"/>
    <property type="project" value="TreeGrafter"/>
</dbReference>
<feature type="compositionally biased region" description="Basic and acidic residues" evidence="9">
    <location>
        <begin position="355"/>
        <end position="367"/>
    </location>
</feature>
<evidence type="ECO:0000313" key="12">
    <source>
        <dbReference type="Proteomes" id="UP000001996"/>
    </source>
</evidence>
<evidence type="ECO:0000256" key="4">
    <source>
        <dbReference type="ARBA" id="ARBA00022692"/>
    </source>
</evidence>
<comment type="subcellular location">
    <subcellularLocation>
        <location evidence="1">Membrane</location>
        <topology evidence="1">Multi-pass membrane protein</topology>
    </subcellularLocation>
</comment>
<dbReference type="GO" id="GO:0005886">
    <property type="term" value="C:plasma membrane"/>
    <property type="evidence" value="ECO:0007669"/>
    <property type="project" value="TreeGrafter"/>
</dbReference>
<keyword evidence="5" id="KW-0630">Potassium</keyword>
<dbReference type="PANTHER" id="PTHR31064">
    <property type="entry name" value="POTASSIUM TRANSPORT PROTEIN DDB_G0292412-RELATED"/>
    <property type="match status" value="1"/>
</dbReference>
<keyword evidence="4 10" id="KW-0812">Transmembrane</keyword>
<evidence type="ECO:0000313" key="11">
    <source>
        <dbReference type="EMBL" id="EDK45277.1"/>
    </source>
</evidence>
<dbReference type="HOGENOM" id="CLU_005947_1_1_1"/>
<dbReference type="InterPro" id="IPR051143">
    <property type="entry name" value="TrkH_K-transport"/>
</dbReference>
<evidence type="ECO:0000256" key="1">
    <source>
        <dbReference type="ARBA" id="ARBA00004141"/>
    </source>
</evidence>
<keyword evidence="3" id="KW-0633">Potassium transport</keyword>
<dbReference type="OrthoDB" id="9999863at2759"/>
<dbReference type="OMA" id="NDFIDAR"/>
<dbReference type="NCBIfam" id="TIGR00934">
    <property type="entry name" value="2a38euk"/>
    <property type="match status" value="1"/>
</dbReference>
<feature type="transmembrane region" description="Helical" evidence="10">
    <location>
        <begin position="55"/>
        <end position="77"/>
    </location>
</feature>
<name>A5E1G9_LODEL</name>
<dbReference type="PANTHER" id="PTHR31064:SF30">
    <property type="entry name" value="HIGH-AFFINITY POTASSIUM TRANSPORT PROTEIN-RELATED"/>
    <property type="match status" value="1"/>
</dbReference>
<dbReference type="Pfam" id="PF02386">
    <property type="entry name" value="TrkH"/>
    <property type="match status" value="1"/>
</dbReference>
<dbReference type="GO" id="GO:0140107">
    <property type="term" value="F:high-affinity potassium ion transmembrane transporter activity"/>
    <property type="evidence" value="ECO:0007669"/>
    <property type="project" value="TreeGrafter"/>
</dbReference>
<keyword evidence="8 10" id="KW-0472">Membrane</keyword>
<protein>
    <recommendedName>
        <fullName evidence="13">Potassium transport protein</fullName>
    </recommendedName>
</protein>
<dbReference type="InterPro" id="IPR003445">
    <property type="entry name" value="Cat_transpt"/>
</dbReference>
<evidence type="ECO:0000256" key="2">
    <source>
        <dbReference type="ARBA" id="ARBA00022448"/>
    </source>
</evidence>
<feature type="region of interest" description="Disordered" evidence="9">
    <location>
        <begin position="334"/>
        <end position="367"/>
    </location>
</feature>
<accession>A5E1G9</accession>
<evidence type="ECO:0000256" key="8">
    <source>
        <dbReference type="ARBA" id="ARBA00023136"/>
    </source>
</evidence>
<dbReference type="STRING" id="379508.A5E1G9"/>
<proteinExistence type="predicted"/>
<evidence type="ECO:0000256" key="5">
    <source>
        <dbReference type="ARBA" id="ARBA00022958"/>
    </source>
</evidence>
<evidence type="ECO:0008006" key="13">
    <source>
        <dbReference type="Google" id="ProtNLM"/>
    </source>
</evidence>
<keyword evidence="12" id="KW-1185">Reference proteome</keyword>
<dbReference type="Proteomes" id="UP000001996">
    <property type="component" value="Unassembled WGS sequence"/>
</dbReference>
<feature type="transmembrane region" description="Helical" evidence="10">
    <location>
        <begin position="206"/>
        <end position="228"/>
    </location>
</feature>
<feature type="transmembrane region" description="Helical" evidence="10">
    <location>
        <begin position="114"/>
        <end position="135"/>
    </location>
</feature>
<gene>
    <name evidence="11" type="ORF">LELG_03456</name>
</gene>
<dbReference type="EMBL" id="CH981527">
    <property type="protein sequence ID" value="EDK45277.1"/>
    <property type="molecule type" value="Genomic_DNA"/>
</dbReference>
<evidence type="ECO:0000256" key="9">
    <source>
        <dbReference type="SAM" id="MobiDB-lite"/>
    </source>
</evidence>
<evidence type="ECO:0000256" key="10">
    <source>
        <dbReference type="SAM" id="Phobius"/>
    </source>
</evidence>
<keyword evidence="2" id="KW-0813">Transport</keyword>
<reference evidence="11 12" key="1">
    <citation type="journal article" date="2009" name="Nature">
        <title>Evolution of pathogenicity and sexual reproduction in eight Candida genomes.</title>
        <authorList>
            <person name="Butler G."/>
            <person name="Rasmussen M.D."/>
            <person name="Lin M.F."/>
            <person name="Santos M.A."/>
            <person name="Sakthikumar S."/>
            <person name="Munro C.A."/>
            <person name="Rheinbay E."/>
            <person name="Grabherr M."/>
            <person name="Forche A."/>
            <person name="Reedy J.L."/>
            <person name="Agrafioti I."/>
            <person name="Arnaud M.B."/>
            <person name="Bates S."/>
            <person name="Brown A.J."/>
            <person name="Brunke S."/>
            <person name="Costanzo M.C."/>
            <person name="Fitzpatrick D.A."/>
            <person name="de Groot P.W."/>
            <person name="Harris D."/>
            <person name="Hoyer L.L."/>
            <person name="Hube B."/>
            <person name="Klis F.M."/>
            <person name="Kodira C."/>
            <person name="Lennard N."/>
            <person name="Logue M.E."/>
            <person name="Martin R."/>
            <person name="Neiman A.M."/>
            <person name="Nikolaou E."/>
            <person name="Quail M.A."/>
            <person name="Quinn J."/>
            <person name="Santos M.C."/>
            <person name="Schmitzberger F.F."/>
            <person name="Sherlock G."/>
            <person name="Shah P."/>
            <person name="Silverstein K.A."/>
            <person name="Skrzypek M.S."/>
            <person name="Soll D."/>
            <person name="Staggs R."/>
            <person name="Stansfield I."/>
            <person name="Stumpf M.P."/>
            <person name="Sudbery P.E."/>
            <person name="Srikantha T."/>
            <person name="Zeng Q."/>
            <person name="Berman J."/>
            <person name="Berriman M."/>
            <person name="Heitman J."/>
            <person name="Gow N.A."/>
            <person name="Lorenz M.C."/>
            <person name="Birren B.W."/>
            <person name="Kellis M."/>
            <person name="Cuomo C.A."/>
        </authorList>
    </citation>
    <scope>NUCLEOTIDE SEQUENCE [LARGE SCALE GENOMIC DNA]</scope>
    <source>
        <strain evidence="12">ATCC 11503 / BCRC 21390 / CBS 2605 / JCM 1781 / NBRC 1676 / NRRL YB-4239</strain>
    </source>
</reference>